<reference evidence="2" key="1">
    <citation type="submission" date="2010-03" db="EMBL/GenBank/DDBJ databases">
        <title>The genome sequence of Synergistetes sp. SGP1.</title>
        <authorList>
            <consortium name="metaHIT consortium -- http://www.metahit.eu/"/>
            <person name="Pajon A."/>
            <person name="Turner K."/>
            <person name="Parkhill J."/>
            <person name="Wade W."/>
            <person name="Vartoukian S."/>
        </authorList>
    </citation>
    <scope>NUCLEOTIDE SEQUENCE [LARGE SCALE GENOMIC DNA]</scope>
    <source>
        <strain evidence="2">SGP1</strain>
    </source>
</reference>
<sequence>MEVLNMAANAPEQRVMSVSPRRIAAMVNIKTANLNREEAKKLMLDEMAERFDEAWAQQEKWKEARA</sequence>
<dbReference type="Proteomes" id="UP000008957">
    <property type="component" value="Chromosome"/>
</dbReference>
<dbReference type="EMBL" id="FP929056">
    <property type="protein sequence ID" value="CBL27758.1"/>
    <property type="molecule type" value="Genomic_DNA"/>
</dbReference>
<evidence type="ECO:0000313" key="2">
    <source>
        <dbReference type="Proteomes" id="UP000008957"/>
    </source>
</evidence>
<gene>
    <name evidence="1" type="ORF">SY1_02320</name>
</gene>
<dbReference type="AlphaFoldDB" id="A0AB94IVH4"/>
<accession>A0AB94IVH4</accession>
<keyword evidence="2" id="KW-1185">Reference proteome</keyword>
<protein>
    <submittedName>
        <fullName evidence="1">Uncharacterized protein</fullName>
    </submittedName>
</protein>
<organism evidence="1 2">
    <name type="scientific">Fretibacterium fastidiosum</name>
    <dbReference type="NCBI Taxonomy" id="651822"/>
    <lineage>
        <taxon>Bacteria</taxon>
        <taxon>Thermotogati</taxon>
        <taxon>Synergistota</taxon>
        <taxon>Synergistia</taxon>
        <taxon>Synergistales</taxon>
        <taxon>Aminobacteriaceae</taxon>
        <taxon>Fretibacterium</taxon>
    </lineage>
</organism>
<reference evidence="1 2" key="2">
    <citation type="submission" date="2010-03" db="EMBL/GenBank/DDBJ databases">
        <authorList>
            <person name="Pajon A."/>
        </authorList>
    </citation>
    <scope>NUCLEOTIDE SEQUENCE [LARGE SCALE GENOMIC DNA]</scope>
    <source>
        <strain evidence="1 2">SGP1</strain>
    </source>
</reference>
<evidence type="ECO:0000313" key="1">
    <source>
        <dbReference type="EMBL" id="CBL27758.1"/>
    </source>
</evidence>
<name>A0AB94IVH4_9BACT</name>
<dbReference type="KEGG" id="sbr:SY1_02320"/>
<proteinExistence type="predicted"/>